<feature type="domain" description="F-box" evidence="1">
    <location>
        <begin position="1"/>
        <end position="51"/>
    </location>
</feature>
<evidence type="ECO:0000313" key="3">
    <source>
        <dbReference type="Proteomes" id="UP000663882"/>
    </source>
</evidence>
<dbReference type="Proteomes" id="UP000663882">
    <property type="component" value="Unassembled WGS sequence"/>
</dbReference>
<dbReference type="AlphaFoldDB" id="A0A813VVA0"/>
<evidence type="ECO:0000259" key="1">
    <source>
        <dbReference type="PROSITE" id="PS50181"/>
    </source>
</evidence>
<reference evidence="2" key="1">
    <citation type="submission" date="2021-02" db="EMBL/GenBank/DDBJ databases">
        <authorList>
            <person name="Nowell W R."/>
        </authorList>
    </citation>
    <scope>NUCLEOTIDE SEQUENCE</scope>
</reference>
<name>A0A813VVA0_9BILA</name>
<dbReference type="Pfam" id="PF00646">
    <property type="entry name" value="F-box"/>
    <property type="match status" value="1"/>
</dbReference>
<dbReference type="OrthoDB" id="10012822at2759"/>
<protein>
    <recommendedName>
        <fullName evidence="1">F-box domain-containing protein</fullName>
    </recommendedName>
</protein>
<dbReference type="PROSITE" id="PS50181">
    <property type="entry name" value="FBOX"/>
    <property type="match status" value="1"/>
</dbReference>
<sequence>MSLLTLPVEILYHIIDYLDISTIFLSFSNVCTYLRIISKTYNHYQLDFRSISKTKFHYICQLIQPENILSLTLSDENKTPGEIRLFFSSFNIDQFTRLLSLTLLGIDEDDLNKILHENITSTITSLVINWRESHCPSQTTLTSLSLILNRLKLRKLELKTGSYAIEEMLWPVQYTLEHLILMYVTQKQYCTILRETPNLKILTLNHCSMHKIDEYIITLSDPILYKQLTSLILTDSRMMMNELTSVLSLTPSLNYLKIISLPDSFNTISDGSQWEQFISTNLPLLHKFEFFFTNMYNVYYESTDVQLLISRFQTRFWLEEKHWYVVCDYIDYLNQTMLYTIPLCSTDFTYECQANKISYSSLLTMETDTVITENVRAINLTLTKLMAGVATMKNELSNQYLFRNLTRLTIDVDQEWSKECVEFLSKIIDLSRLDKITFNPDLNPNSIHNTLNNIHILMKLAYNLSTLAIHPYSSYNDIINMEIICSMISHHIKYLELTIRDINSMKVILDHHEHLWSLTLLASSDRSTPWSDFIDELIYRKKDFVYWQSYYSLHIWFGQTRKY</sequence>
<comment type="caution">
    <text evidence="2">The sequence shown here is derived from an EMBL/GenBank/DDBJ whole genome shotgun (WGS) entry which is preliminary data.</text>
</comment>
<accession>A0A813VVA0</accession>
<dbReference type="InterPro" id="IPR001810">
    <property type="entry name" value="F-box_dom"/>
</dbReference>
<evidence type="ECO:0000313" key="2">
    <source>
        <dbReference type="EMBL" id="CAF0841931.1"/>
    </source>
</evidence>
<dbReference type="EMBL" id="CAJNOO010000175">
    <property type="protein sequence ID" value="CAF0841931.1"/>
    <property type="molecule type" value="Genomic_DNA"/>
</dbReference>
<gene>
    <name evidence="2" type="ORF">RFH988_LOCUS5993</name>
</gene>
<proteinExistence type="predicted"/>
<organism evidence="2 3">
    <name type="scientific">Rotaria sordida</name>
    <dbReference type="NCBI Taxonomy" id="392033"/>
    <lineage>
        <taxon>Eukaryota</taxon>
        <taxon>Metazoa</taxon>
        <taxon>Spiralia</taxon>
        <taxon>Gnathifera</taxon>
        <taxon>Rotifera</taxon>
        <taxon>Eurotatoria</taxon>
        <taxon>Bdelloidea</taxon>
        <taxon>Philodinida</taxon>
        <taxon>Philodinidae</taxon>
        <taxon>Rotaria</taxon>
    </lineage>
</organism>